<keyword evidence="6 9" id="KW-0418">Kinase</keyword>
<feature type="active site" evidence="9">
    <location>
        <position position="11"/>
    </location>
</feature>
<dbReference type="Proteomes" id="UP000664545">
    <property type="component" value="Unassembled WGS sequence"/>
</dbReference>
<evidence type="ECO:0000259" key="10">
    <source>
        <dbReference type="Pfam" id="PF00288"/>
    </source>
</evidence>
<keyword evidence="5 9" id="KW-0547">Nucleotide-binding</keyword>
<dbReference type="SUPFAM" id="SSF54211">
    <property type="entry name" value="Ribosomal protein S5 domain 2-like"/>
    <property type="match status" value="1"/>
</dbReference>
<dbReference type="Gene3D" id="3.30.70.890">
    <property type="entry name" value="GHMP kinase, C-terminal domain"/>
    <property type="match status" value="1"/>
</dbReference>
<keyword evidence="13" id="KW-1185">Reference proteome</keyword>
<dbReference type="EC" id="2.7.1.148" evidence="2 9"/>
<dbReference type="GO" id="GO:0019288">
    <property type="term" value="P:isopentenyl diphosphate biosynthetic process, methylerythritol 4-phosphate pathway"/>
    <property type="evidence" value="ECO:0007669"/>
    <property type="project" value="UniProtKB-UniRule"/>
</dbReference>
<dbReference type="PIRSF" id="PIRSF010376">
    <property type="entry name" value="IspE"/>
    <property type="match status" value="1"/>
</dbReference>
<evidence type="ECO:0000256" key="9">
    <source>
        <dbReference type="HAMAP-Rule" id="MF_00061"/>
    </source>
</evidence>
<dbReference type="Pfam" id="PF00288">
    <property type="entry name" value="GHMP_kinases_N"/>
    <property type="match status" value="1"/>
</dbReference>
<dbReference type="InterPro" id="IPR004424">
    <property type="entry name" value="IspE"/>
</dbReference>
<dbReference type="RefSeq" id="WP_206582964.1">
    <property type="nucleotide sequence ID" value="NZ_JAFJZZ010000006.1"/>
</dbReference>
<comment type="similarity">
    <text evidence="1 9">Belongs to the GHMP kinase family. IspE subfamily.</text>
</comment>
<feature type="binding site" evidence="9">
    <location>
        <begin position="101"/>
        <end position="111"/>
    </location>
    <ligand>
        <name>ATP</name>
        <dbReference type="ChEBI" id="CHEBI:30616"/>
    </ligand>
</feature>
<evidence type="ECO:0000256" key="6">
    <source>
        <dbReference type="ARBA" id="ARBA00022777"/>
    </source>
</evidence>
<feature type="domain" description="GHMP kinase N-terminal" evidence="10">
    <location>
        <begin position="73"/>
        <end position="151"/>
    </location>
</feature>
<keyword evidence="9" id="KW-0414">Isoprene biosynthesis</keyword>
<accession>A0A939D9Z4</accession>
<name>A0A939D9Z4_CLOAM</name>
<dbReference type="InterPro" id="IPR036554">
    <property type="entry name" value="GHMP_kinase_C_sf"/>
</dbReference>
<dbReference type="PANTHER" id="PTHR43527">
    <property type="entry name" value="4-DIPHOSPHOCYTIDYL-2-C-METHYL-D-ERYTHRITOL KINASE, CHLOROPLASTIC"/>
    <property type="match status" value="1"/>
</dbReference>
<dbReference type="SUPFAM" id="SSF55060">
    <property type="entry name" value="GHMP Kinase, C-terminal domain"/>
    <property type="match status" value="1"/>
</dbReference>
<comment type="caution">
    <text evidence="12">The sequence shown here is derived from an EMBL/GenBank/DDBJ whole genome shotgun (WGS) entry which is preliminary data.</text>
</comment>
<evidence type="ECO:0000256" key="5">
    <source>
        <dbReference type="ARBA" id="ARBA00022741"/>
    </source>
</evidence>
<dbReference type="HAMAP" id="MF_00061">
    <property type="entry name" value="IspE"/>
    <property type="match status" value="1"/>
</dbReference>
<evidence type="ECO:0000256" key="8">
    <source>
        <dbReference type="ARBA" id="ARBA00032554"/>
    </source>
</evidence>
<dbReference type="InterPro" id="IPR020568">
    <property type="entry name" value="Ribosomal_Su5_D2-typ_SF"/>
</dbReference>
<evidence type="ECO:0000256" key="2">
    <source>
        <dbReference type="ARBA" id="ARBA00012052"/>
    </source>
</evidence>
<evidence type="ECO:0000259" key="11">
    <source>
        <dbReference type="Pfam" id="PF08544"/>
    </source>
</evidence>
<feature type="active site" evidence="9">
    <location>
        <position position="143"/>
    </location>
</feature>
<proteinExistence type="inferred from homology"/>
<comment type="catalytic activity">
    <reaction evidence="9">
        <text>4-CDP-2-C-methyl-D-erythritol + ATP = 4-CDP-2-C-methyl-D-erythritol 2-phosphate + ADP + H(+)</text>
        <dbReference type="Rhea" id="RHEA:18437"/>
        <dbReference type="ChEBI" id="CHEBI:15378"/>
        <dbReference type="ChEBI" id="CHEBI:30616"/>
        <dbReference type="ChEBI" id="CHEBI:57823"/>
        <dbReference type="ChEBI" id="CHEBI:57919"/>
        <dbReference type="ChEBI" id="CHEBI:456216"/>
        <dbReference type="EC" id="2.7.1.148"/>
    </reaction>
</comment>
<dbReference type="NCBIfam" id="TIGR00154">
    <property type="entry name" value="ispE"/>
    <property type="match status" value="1"/>
</dbReference>
<sequence length="311" mass="34345">MKEIVLKAFAKINLSLDVLGVLPNGYHEVRMVMQQVELHDLVTVRWQEIKSTDLPERIVLMTDRTDLPADGENIAFKAAELMMKRFGKTGQVQLFIEKHIPVAAGLAGGSADGAAVLHGLNFLWDLNLTIAELCEIGVQIGADLPFCIMGQARGNTCLGILSDDRFSAACALAEGIGEKLQPLPSLDCWIVLSKPPISISTAEVYQGIDQELDGNNVLHPDSNTLIQGLFEKNHHKIVQNMVNILELFTLKRYPIIVYTKNLMDQQGPMKTLMSGSGPTVFAIYLEKSKAEDAFKTLCQHNQETFITKTLL</sequence>
<dbReference type="InterPro" id="IPR013750">
    <property type="entry name" value="GHMP_kinase_C_dom"/>
</dbReference>
<protein>
    <recommendedName>
        <fullName evidence="3 9">4-diphosphocytidyl-2-C-methyl-D-erythritol kinase</fullName>
        <shortName evidence="9">CMK</shortName>
        <ecNumber evidence="2 9">2.7.1.148</ecNumber>
    </recommendedName>
    <alternativeName>
        <fullName evidence="8 9">4-(cytidine-5'-diphospho)-2-C-methyl-D-erythritol kinase</fullName>
    </alternativeName>
</protein>
<dbReference type="InterPro" id="IPR006204">
    <property type="entry name" value="GHMP_kinase_N_dom"/>
</dbReference>
<organism evidence="12 13">
    <name type="scientific">Clostridium aminobutyricum</name>
    <dbReference type="NCBI Taxonomy" id="33953"/>
    <lineage>
        <taxon>Bacteria</taxon>
        <taxon>Bacillati</taxon>
        <taxon>Bacillota</taxon>
        <taxon>Clostridia</taxon>
        <taxon>Eubacteriales</taxon>
        <taxon>Clostridiaceae</taxon>
        <taxon>Clostridium</taxon>
    </lineage>
</organism>
<gene>
    <name evidence="9 12" type="primary">ispE</name>
    <name evidence="12" type="ORF">JYB65_12180</name>
</gene>
<dbReference type="GO" id="GO:0005524">
    <property type="term" value="F:ATP binding"/>
    <property type="evidence" value="ECO:0007669"/>
    <property type="project" value="UniProtKB-UniRule"/>
</dbReference>
<dbReference type="Pfam" id="PF08544">
    <property type="entry name" value="GHMP_kinases_C"/>
    <property type="match status" value="1"/>
</dbReference>
<dbReference type="PANTHER" id="PTHR43527:SF2">
    <property type="entry name" value="4-DIPHOSPHOCYTIDYL-2-C-METHYL-D-ERYTHRITOL KINASE, CHLOROPLASTIC"/>
    <property type="match status" value="1"/>
</dbReference>
<dbReference type="EMBL" id="JAFJZZ010000006">
    <property type="protein sequence ID" value="MBN7774124.1"/>
    <property type="molecule type" value="Genomic_DNA"/>
</dbReference>
<dbReference type="Gene3D" id="3.30.230.10">
    <property type="match status" value="1"/>
</dbReference>
<keyword evidence="4 9" id="KW-0808">Transferase</keyword>
<evidence type="ECO:0000256" key="3">
    <source>
        <dbReference type="ARBA" id="ARBA00017473"/>
    </source>
</evidence>
<evidence type="ECO:0000256" key="7">
    <source>
        <dbReference type="ARBA" id="ARBA00022840"/>
    </source>
</evidence>
<evidence type="ECO:0000256" key="1">
    <source>
        <dbReference type="ARBA" id="ARBA00009684"/>
    </source>
</evidence>
<evidence type="ECO:0000256" key="4">
    <source>
        <dbReference type="ARBA" id="ARBA00022679"/>
    </source>
</evidence>
<reference evidence="12" key="1">
    <citation type="submission" date="2021-02" db="EMBL/GenBank/DDBJ databases">
        <title>Abyssanaerobacter marinus gen.nov., sp., nov, anaerobic bacterium isolated from the Onnuri vent field of Indian Ocean and suggestion of Mogibacteriaceae fam. nov., and proposal of reclassification of ambiguous this family's genus member.</title>
        <authorList>
            <person name="Kim Y.J."/>
            <person name="Yang J.-A."/>
        </authorList>
    </citation>
    <scope>NUCLEOTIDE SEQUENCE</scope>
    <source>
        <strain evidence="12">DSM 2634</strain>
    </source>
</reference>
<evidence type="ECO:0000313" key="13">
    <source>
        <dbReference type="Proteomes" id="UP000664545"/>
    </source>
</evidence>
<feature type="domain" description="GHMP kinase C-terminal" evidence="11">
    <location>
        <begin position="237"/>
        <end position="300"/>
    </location>
</feature>
<comment type="function">
    <text evidence="9">Catalyzes the phosphorylation of the position 2 hydroxy group of 4-diphosphocytidyl-2C-methyl-D-erythritol.</text>
</comment>
<comment type="pathway">
    <text evidence="9">Isoprenoid biosynthesis; isopentenyl diphosphate biosynthesis via DXP pathway; isopentenyl diphosphate from 1-deoxy-D-xylulose 5-phosphate: step 3/6.</text>
</comment>
<evidence type="ECO:0000313" key="12">
    <source>
        <dbReference type="EMBL" id="MBN7774124.1"/>
    </source>
</evidence>
<keyword evidence="7 9" id="KW-0067">ATP-binding</keyword>
<dbReference type="AlphaFoldDB" id="A0A939D9Z4"/>
<dbReference type="InterPro" id="IPR014721">
    <property type="entry name" value="Ribsml_uS5_D2-typ_fold_subgr"/>
</dbReference>
<dbReference type="GO" id="GO:0016114">
    <property type="term" value="P:terpenoid biosynthetic process"/>
    <property type="evidence" value="ECO:0007669"/>
    <property type="project" value="UniProtKB-UniRule"/>
</dbReference>
<dbReference type="GO" id="GO:0050515">
    <property type="term" value="F:4-(cytidine 5'-diphospho)-2-C-methyl-D-erythritol kinase activity"/>
    <property type="evidence" value="ECO:0007669"/>
    <property type="project" value="UniProtKB-UniRule"/>
</dbReference>